<dbReference type="Proteomes" id="UP000807342">
    <property type="component" value="Unassembled WGS sequence"/>
</dbReference>
<evidence type="ECO:0000313" key="1">
    <source>
        <dbReference type="EMBL" id="KAF9451170.1"/>
    </source>
</evidence>
<dbReference type="AlphaFoldDB" id="A0A9P5XI58"/>
<dbReference type="EMBL" id="MU151090">
    <property type="protein sequence ID" value="KAF9451170.1"/>
    <property type="molecule type" value="Genomic_DNA"/>
</dbReference>
<gene>
    <name evidence="1" type="ORF">P691DRAFT_787796</name>
</gene>
<accession>A0A9P5XI58</accession>
<keyword evidence="2" id="KW-1185">Reference proteome</keyword>
<organism evidence="1 2">
    <name type="scientific">Macrolepiota fuliginosa MF-IS2</name>
    <dbReference type="NCBI Taxonomy" id="1400762"/>
    <lineage>
        <taxon>Eukaryota</taxon>
        <taxon>Fungi</taxon>
        <taxon>Dikarya</taxon>
        <taxon>Basidiomycota</taxon>
        <taxon>Agaricomycotina</taxon>
        <taxon>Agaricomycetes</taxon>
        <taxon>Agaricomycetidae</taxon>
        <taxon>Agaricales</taxon>
        <taxon>Agaricineae</taxon>
        <taxon>Agaricaceae</taxon>
        <taxon>Macrolepiota</taxon>
    </lineage>
</organism>
<name>A0A9P5XI58_9AGAR</name>
<evidence type="ECO:0000313" key="2">
    <source>
        <dbReference type="Proteomes" id="UP000807342"/>
    </source>
</evidence>
<protein>
    <submittedName>
        <fullName evidence="1">Uncharacterized protein</fullName>
    </submittedName>
</protein>
<reference evidence="1" key="1">
    <citation type="submission" date="2020-11" db="EMBL/GenBank/DDBJ databases">
        <authorList>
            <consortium name="DOE Joint Genome Institute"/>
            <person name="Ahrendt S."/>
            <person name="Riley R."/>
            <person name="Andreopoulos W."/>
            <person name="Labutti K."/>
            <person name="Pangilinan J."/>
            <person name="Ruiz-Duenas F.J."/>
            <person name="Barrasa J.M."/>
            <person name="Sanchez-Garcia M."/>
            <person name="Camarero S."/>
            <person name="Miyauchi S."/>
            <person name="Serrano A."/>
            <person name="Linde D."/>
            <person name="Babiker R."/>
            <person name="Drula E."/>
            <person name="Ayuso-Fernandez I."/>
            <person name="Pacheco R."/>
            <person name="Padilla G."/>
            <person name="Ferreira P."/>
            <person name="Barriuso J."/>
            <person name="Kellner H."/>
            <person name="Castanera R."/>
            <person name="Alfaro M."/>
            <person name="Ramirez L."/>
            <person name="Pisabarro A.G."/>
            <person name="Kuo A."/>
            <person name="Tritt A."/>
            <person name="Lipzen A."/>
            <person name="He G."/>
            <person name="Yan M."/>
            <person name="Ng V."/>
            <person name="Cullen D."/>
            <person name="Martin F."/>
            <person name="Rosso M.-N."/>
            <person name="Henrissat B."/>
            <person name="Hibbett D."/>
            <person name="Martinez A.T."/>
            <person name="Grigoriev I.V."/>
        </authorList>
    </citation>
    <scope>NUCLEOTIDE SEQUENCE</scope>
    <source>
        <strain evidence="1">MF-IS2</strain>
    </source>
</reference>
<proteinExistence type="predicted"/>
<sequence>MRYLSAILPIKVNRKDPSRNETLGDILPTPTPPSPPVVYLPESSFDLTVFGSGRSKNGLQNQGYSGGPWKRIQMTDGRSRENGDSLDCRRFVLCFRLRRSSDAKYYFWKWTRSSVVEREIPVIRSIRVGFRAVCPLHFVVPVSGFQIEIEGAEIQNPFGVILQQEESFCDGHQHVVSKAREIPADTGKLVIR</sequence>
<comment type="caution">
    <text evidence="1">The sequence shown here is derived from an EMBL/GenBank/DDBJ whole genome shotgun (WGS) entry which is preliminary data.</text>
</comment>